<gene>
    <name evidence="2" type="ORF">HUE88_11965</name>
</gene>
<keyword evidence="3" id="KW-1185">Reference proteome</keyword>
<organism evidence="2 3">
    <name type="scientific">Candidatus Sulfurimonas baltica</name>
    <dbReference type="NCBI Taxonomy" id="2740404"/>
    <lineage>
        <taxon>Bacteria</taxon>
        <taxon>Pseudomonadati</taxon>
        <taxon>Campylobacterota</taxon>
        <taxon>Epsilonproteobacteria</taxon>
        <taxon>Campylobacterales</taxon>
        <taxon>Sulfurimonadaceae</taxon>
        <taxon>Sulfurimonas</taxon>
    </lineage>
</organism>
<reference evidence="2 3" key="1">
    <citation type="submission" date="2020-05" db="EMBL/GenBank/DDBJ databases">
        <title>Sulfurimonas marisnigri, sp. nov., and Sulfurimonas baltica, sp. nov., manganese oxide reducing chemolithoautotrophs of the class Epsilonproteobacteria isolated from the pelagic redoxclines of the Black and Baltic Seas and emended description of the genus Sulfurimonas.</title>
        <authorList>
            <person name="Henkel J.V."/>
            <person name="Laudan C."/>
            <person name="Werner J."/>
            <person name="Neu T."/>
            <person name="Plewe S."/>
            <person name="Sproer C."/>
            <person name="Bunk B."/>
            <person name="Schulz-Vogt H.N."/>
        </authorList>
    </citation>
    <scope>NUCLEOTIDE SEQUENCE [LARGE SCALE GENOMIC DNA]</scope>
    <source>
        <strain evidence="2 3">GD2</strain>
    </source>
</reference>
<evidence type="ECO:0000313" key="2">
    <source>
        <dbReference type="EMBL" id="QOY51804.1"/>
    </source>
</evidence>
<name>A0A7S7LUN0_9BACT</name>
<dbReference type="KEGG" id="sbal:HUE88_11965"/>
<dbReference type="RefSeq" id="WP_194369328.1">
    <property type="nucleotide sequence ID" value="NZ_CP054492.1"/>
</dbReference>
<accession>A0A7S7LUN0</accession>
<dbReference type="EMBL" id="CP054492">
    <property type="protein sequence ID" value="QOY51804.1"/>
    <property type="molecule type" value="Genomic_DNA"/>
</dbReference>
<dbReference type="SUPFAM" id="SSF81296">
    <property type="entry name" value="E set domains"/>
    <property type="match status" value="1"/>
</dbReference>
<dbReference type="InterPro" id="IPR014756">
    <property type="entry name" value="Ig_E-set"/>
</dbReference>
<dbReference type="AlphaFoldDB" id="A0A7S7LUN0"/>
<protein>
    <recommendedName>
        <fullName evidence="1">AMP-activated protein kinase glycogen-binding domain-containing protein</fullName>
    </recommendedName>
</protein>
<evidence type="ECO:0000259" key="1">
    <source>
        <dbReference type="Pfam" id="PF16561"/>
    </source>
</evidence>
<dbReference type="InterPro" id="IPR013783">
    <property type="entry name" value="Ig-like_fold"/>
</dbReference>
<dbReference type="Pfam" id="PF16561">
    <property type="entry name" value="AMPK1_CBM"/>
    <property type="match status" value="1"/>
</dbReference>
<dbReference type="Proteomes" id="UP000593994">
    <property type="component" value="Chromosome"/>
</dbReference>
<feature type="domain" description="AMP-activated protein kinase glycogen-binding" evidence="1">
    <location>
        <begin position="20"/>
        <end position="90"/>
    </location>
</feature>
<evidence type="ECO:0000313" key="3">
    <source>
        <dbReference type="Proteomes" id="UP000593994"/>
    </source>
</evidence>
<dbReference type="Gene3D" id="2.60.40.10">
    <property type="entry name" value="Immunoglobulins"/>
    <property type="match status" value="1"/>
</dbReference>
<dbReference type="InterPro" id="IPR032640">
    <property type="entry name" value="AMPK1_CBM"/>
</dbReference>
<sequence length="92" mass="10586">MVKITKKGQKAWVTFSVIPNDGESVAVCGEWSDWEDEPMKVKKSGEFYVTKVLPLESEYQFGYRINGDRWECDNELERVLSPFGSHNALLKL</sequence>
<proteinExistence type="predicted"/>